<dbReference type="Proteomes" id="UP001240697">
    <property type="component" value="Chromosome"/>
</dbReference>
<feature type="region of interest" description="Disordered" evidence="1">
    <location>
        <begin position="46"/>
        <end position="113"/>
    </location>
</feature>
<dbReference type="RefSeq" id="WP_283487991.1">
    <property type="nucleotide sequence ID" value="NZ_CP125947.1"/>
</dbReference>
<feature type="chain" id="PRO_5045190548" description="DUF4124 domain-containing protein" evidence="2">
    <location>
        <begin position="23"/>
        <end position="113"/>
    </location>
</feature>
<keyword evidence="2" id="KW-0732">Signal</keyword>
<accession>A0ABY8SWC1</accession>
<evidence type="ECO:0000313" key="4">
    <source>
        <dbReference type="Proteomes" id="UP001240697"/>
    </source>
</evidence>
<evidence type="ECO:0000256" key="1">
    <source>
        <dbReference type="SAM" id="MobiDB-lite"/>
    </source>
</evidence>
<organism evidence="3 4">
    <name type="scientific">Comamonas resistens</name>
    <dbReference type="NCBI Taxonomy" id="3046670"/>
    <lineage>
        <taxon>Bacteria</taxon>
        <taxon>Pseudomonadati</taxon>
        <taxon>Pseudomonadota</taxon>
        <taxon>Betaproteobacteria</taxon>
        <taxon>Burkholderiales</taxon>
        <taxon>Comamonadaceae</taxon>
        <taxon>Comamonas</taxon>
    </lineage>
</organism>
<evidence type="ECO:0000313" key="3">
    <source>
        <dbReference type="EMBL" id="WHS66916.1"/>
    </source>
</evidence>
<reference evidence="3 4" key="1">
    <citation type="submission" date="2023-05" db="EMBL/GenBank/DDBJ databases">
        <authorList>
            <person name="Yin Y."/>
            <person name="Lu Z."/>
        </authorList>
    </citation>
    <scope>NUCLEOTIDE SEQUENCE [LARGE SCALE GENOMIC DNA]</scope>
    <source>
        <strain evidence="3 4">ZM22</strain>
    </source>
</reference>
<protein>
    <recommendedName>
        <fullName evidence="5">DUF4124 domain-containing protein</fullName>
    </recommendedName>
</protein>
<evidence type="ECO:0008006" key="5">
    <source>
        <dbReference type="Google" id="ProtNLM"/>
    </source>
</evidence>
<sequence>MRIALLPLICCSLALVGNAAHAQKARCMNANGVGYECSGSAARAYEQSALSGPGQQRSLHIDFSKVGQHESSNMSRYRPSGSSTPAEPVRHKRDPMDAWPSALPSDPAHKLKP</sequence>
<feature type="compositionally biased region" description="Polar residues" evidence="1">
    <location>
        <begin position="69"/>
        <end position="85"/>
    </location>
</feature>
<feature type="compositionally biased region" description="Polar residues" evidence="1">
    <location>
        <begin position="48"/>
        <end position="58"/>
    </location>
</feature>
<dbReference type="EMBL" id="CP125947">
    <property type="protein sequence ID" value="WHS66916.1"/>
    <property type="molecule type" value="Genomic_DNA"/>
</dbReference>
<feature type="signal peptide" evidence="2">
    <location>
        <begin position="1"/>
        <end position="22"/>
    </location>
</feature>
<proteinExistence type="predicted"/>
<keyword evidence="4" id="KW-1185">Reference proteome</keyword>
<evidence type="ECO:0000256" key="2">
    <source>
        <dbReference type="SAM" id="SignalP"/>
    </source>
</evidence>
<name>A0ABY8SWC1_9BURK</name>
<gene>
    <name evidence="3" type="ORF">QMY55_07250</name>
</gene>